<dbReference type="Pfam" id="PF00005">
    <property type="entry name" value="ABC_tran"/>
    <property type="match status" value="1"/>
</dbReference>
<dbReference type="PANTHER" id="PTHR43297:SF2">
    <property type="entry name" value="DIPEPTIDE TRANSPORT ATP-BINDING PROTEIN DPPD"/>
    <property type="match status" value="1"/>
</dbReference>
<comment type="caution">
    <text evidence="9">The sequence shown here is derived from an EMBL/GenBank/DDBJ whole genome shotgun (WGS) entry which is preliminary data.</text>
</comment>
<evidence type="ECO:0000256" key="4">
    <source>
        <dbReference type="ARBA" id="ARBA00022475"/>
    </source>
</evidence>
<evidence type="ECO:0000256" key="6">
    <source>
        <dbReference type="ARBA" id="ARBA00022840"/>
    </source>
</evidence>
<dbReference type="GO" id="GO:0055085">
    <property type="term" value="P:transmembrane transport"/>
    <property type="evidence" value="ECO:0007669"/>
    <property type="project" value="UniProtKB-ARBA"/>
</dbReference>
<dbReference type="PROSITE" id="PS00211">
    <property type="entry name" value="ABC_TRANSPORTER_1"/>
    <property type="match status" value="1"/>
</dbReference>
<dbReference type="KEGG" id="salo:EF888_12975"/>
<evidence type="ECO:0000256" key="7">
    <source>
        <dbReference type="ARBA" id="ARBA00023136"/>
    </source>
</evidence>
<evidence type="ECO:0000256" key="3">
    <source>
        <dbReference type="ARBA" id="ARBA00022448"/>
    </source>
</evidence>
<keyword evidence="3" id="KW-0813">Transport</keyword>
<dbReference type="InterPro" id="IPR013563">
    <property type="entry name" value="Oligopep_ABC_C"/>
</dbReference>
<evidence type="ECO:0000259" key="8">
    <source>
        <dbReference type="PROSITE" id="PS50893"/>
    </source>
</evidence>
<feature type="domain" description="ABC transporter" evidence="8">
    <location>
        <begin position="15"/>
        <end position="264"/>
    </location>
</feature>
<reference evidence="9 10" key="1">
    <citation type="submission" date="2018-05" db="EMBL/GenBank/DDBJ databases">
        <title>Genomic Encyclopedia of Type Strains, Phase IV (KMG-IV): sequencing the most valuable type-strain genomes for metagenomic binning, comparative biology and taxonomic classification.</title>
        <authorList>
            <person name="Goeker M."/>
        </authorList>
    </citation>
    <scope>NUCLEOTIDE SEQUENCE [LARGE SCALE GENOMIC DNA]</scope>
    <source>
        <strain evidence="9 10">DSM 103371</strain>
    </source>
</reference>
<dbReference type="SUPFAM" id="SSF52540">
    <property type="entry name" value="P-loop containing nucleoside triphosphate hydrolases"/>
    <property type="match status" value="1"/>
</dbReference>
<dbReference type="InterPro" id="IPR003593">
    <property type="entry name" value="AAA+_ATPase"/>
</dbReference>
<keyword evidence="7" id="KW-0472">Membrane</keyword>
<dbReference type="GO" id="GO:0015833">
    <property type="term" value="P:peptide transport"/>
    <property type="evidence" value="ECO:0007669"/>
    <property type="project" value="InterPro"/>
</dbReference>
<comment type="similarity">
    <text evidence="2">Belongs to the ABC transporter superfamily.</text>
</comment>
<dbReference type="RefSeq" id="WP_109758192.1">
    <property type="nucleotide sequence ID" value="NZ_QGGV01000002.1"/>
</dbReference>
<dbReference type="GO" id="GO:0005524">
    <property type="term" value="F:ATP binding"/>
    <property type="evidence" value="ECO:0007669"/>
    <property type="project" value="UniProtKB-KW"/>
</dbReference>
<evidence type="ECO:0000256" key="5">
    <source>
        <dbReference type="ARBA" id="ARBA00022741"/>
    </source>
</evidence>
<dbReference type="InterPro" id="IPR027417">
    <property type="entry name" value="P-loop_NTPase"/>
</dbReference>
<keyword evidence="5" id="KW-0547">Nucleotide-binding</keyword>
<gene>
    <name evidence="9" type="ORF">C8D95_102239</name>
</gene>
<keyword evidence="10" id="KW-1185">Reference proteome</keyword>
<evidence type="ECO:0000256" key="1">
    <source>
        <dbReference type="ARBA" id="ARBA00004417"/>
    </source>
</evidence>
<evidence type="ECO:0000313" key="9">
    <source>
        <dbReference type="EMBL" id="PWK57594.1"/>
    </source>
</evidence>
<proteinExistence type="inferred from homology"/>
<dbReference type="EMBL" id="QGGV01000002">
    <property type="protein sequence ID" value="PWK57594.1"/>
    <property type="molecule type" value="Genomic_DNA"/>
</dbReference>
<dbReference type="CDD" id="cd03257">
    <property type="entry name" value="ABC_NikE_OppD_transporters"/>
    <property type="match status" value="1"/>
</dbReference>
<dbReference type="InterPro" id="IPR050388">
    <property type="entry name" value="ABC_Ni/Peptide_Import"/>
</dbReference>
<keyword evidence="6 9" id="KW-0067">ATP-binding</keyword>
<keyword evidence="4" id="KW-1003">Cell membrane</keyword>
<dbReference type="FunFam" id="3.40.50.300:FF:000016">
    <property type="entry name" value="Oligopeptide ABC transporter ATP-binding component"/>
    <property type="match status" value="1"/>
</dbReference>
<evidence type="ECO:0000256" key="2">
    <source>
        <dbReference type="ARBA" id="ARBA00005417"/>
    </source>
</evidence>
<dbReference type="InterPro" id="IPR017871">
    <property type="entry name" value="ABC_transporter-like_CS"/>
</dbReference>
<dbReference type="SMART" id="SM00382">
    <property type="entry name" value="AAA"/>
    <property type="match status" value="1"/>
</dbReference>
<comment type="subcellular location">
    <subcellularLocation>
        <location evidence="1">Cell inner membrane</location>
        <topology evidence="1">Peripheral membrane protein</topology>
    </subcellularLocation>
</comment>
<dbReference type="InterPro" id="IPR003439">
    <property type="entry name" value="ABC_transporter-like_ATP-bd"/>
</dbReference>
<organism evidence="9 10">
    <name type="scientific">Silicimonas algicola</name>
    <dbReference type="NCBI Taxonomy" id="1826607"/>
    <lineage>
        <taxon>Bacteria</taxon>
        <taxon>Pseudomonadati</taxon>
        <taxon>Pseudomonadota</taxon>
        <taxon>Alphaproteobacteria</taxon>
        <taxon>Rhodobacterales</taxon>
        <taxon>Paracoccaceae</taxon>
    </lineage>
</organism>
<protein>
    <submittedName>
        <fullName evidence="9">Oligopeptide transport system ATP-binding protein</fullName>
    </submittedName>
</protein>
<dbReference type="Pfam" id="PF08352">
    <property type="entry name" value="oligo_HPY"/>
    <property type="match status" value="1"/>
</dbReference>
<dbReference type="PROSITE" id="PS50893">
    <property type="entry name" value="ABC_TRANSPORTER_2"/>
    <property type="match status" value="1"/>
</dbReference>
<dbReference type="Gene3D" id="3.40.50.300">
    <property type="entry name" value="P-loop containing nucleotide triphosphate hydrolases"/>
    <property type="match status" value="1"/>
</dbReference>
<evidence type="ECO:0000313" key="10">
    <source>
        <dbReference type="Proteomes" id="UP000245390"/>
    </source>
</evidence>
<dbReference type="OrthoDB" id="7374568at2"/>
<name>A0A316G9L7_9RHOB</name>
<dbReference type="NCBIfam" id="TIGR01727">
    <property type="entry name" value="oligo_HPY"/>
    <property type="match status" value="1"/>
</dbReference>
<dbReference type="AlphaFoldDB" id="A0A316G9L7"/>
<dbReference type="GO" id="GO:0005886">
    <property type="term" value="C:plasma membrane"/>
    <property type="evidence" value="ECO:0007669"/>
    <property type="project" value="UniProtKB-SubCell"/>
</dbReference>
<dbReference type="PANTHER" id="PTHR43297">
    <property type="entry name" value="OLIGOPEPTIDE TRANSPORT ATP-BINDING PROTEIN APPD"/>
    <property type="match status" value="1"/>
</dbReference>
<dbReference type="GO" id="GO:0016887">
    <property type="term" value="F:ATP hydrolysis activity"/>
    <property type="evidence" value="ECO:0007669"/>
    <property type="project" value="InterPro"/>
</dbReference>
<accession>A0A316G9L7</accession>
<dbReference type="Proteomes" id="UP000245390">
    <property type="component" value="Unassembled WGS sequence"/>
</dbReference>
<sequence>MTVSGPARSPDRPLLHLDDLHTSFAQGAIVAVEGIDLRVGAGESVGLVGESGCGKSAAAKSILRLHDPRNTRIGPGRILFEGRDLLQLSDEGMRKIRGREIAMIFQDPMTALDPVMTVGDQIAECLDAHERLSATARKARILELMKLVGIPSPATRMRCYPHQFSGGMRQRIMIAIALSCRPKLILADEITTALDVTLQAQVLELIRSLRDSMQLATIMITHDLGVVAGMTDRVYVMYAGQIVETAATDDLFARPAMPYTWGLLRSAPDLEAPVVERMVPIEGMPPSLADPPSGCRFAPRCPYGREICERAAPPLAPNPVSGPEHAARCWGTQQVKGGGWLIGHDWRAPNSDTPTSGKAGTNA</sequence>